<evidence type="ECO:0000313" key="2">
    <source>
        <dbReference type="EMBL" id="TDN56500.1"/>
    </source>
</evidence>
<dbReference type="PANTHER" id="PTHR43433">
    <property type="entry name" value="HYDROLASE, ALPHA/BETA FOLD FAMILY PROTEIN"/>
    <property type="match status" value="1"/>
</dbReference>
<dbReference type="Proteomes" id="UP000295530">
    <property type="component" value="Unassembled WGS sequence"/>
</dbReference>
<evidence type="ECO:0000313" key="3">
    <source>
        <dbReference type="Proteomes" id="UP000295530"/>
    </source>
</evidence>
<evidence type="ECO:0000259" key="1">
    <source>
        <dbReference type="Pfam" id="PF00561"/>
    </source>
</evidence>
<dbReference type="AlphaFoldDB" id="A0A4R6EE50"/>
<organism evidence="2 3">
    <name type="scientific">Scandinavium goeteborgense</name>
    <dbReference type="NCBI Taxonomy" id="1851514"/>
    <lineage>
        <taxon>Bacteria</taxon>
        <taxon>Pseudomonadati</taxon>
        <taxon>Pseudomonadota</taxon>
        <taxon>Gammaproteobacteria</taxon>
        <taxon>Enterobacterales</taxon>
        <taxon>Enterobacteriaceae</taxon>
        <taxon>Scandinavium</taxon>
    </lineage>
</organism>
<feature type="domain" description="AB hydrolase-1" evidence="1">
    <location>
        <begin position="24"/>
        <end position="148"/>
    </location>
</feature>
<dbReference type="InterPro" id="IPR000073">
    <property type="entry name" value="AB_hydrolase_1"/>
</dbReference>
<dbReference type="OrthoDB" id="7958481at2"/>
<protein>
    <submittedName>
        <fullName evidence="2">Alpha/beta hydrolase family protein</fullName>
    </submittedName>
</protein>
<sequence>MHGYSATVQTEGADIAYDVEGQGPLLLLVAGGNGDSRRFAALSAQLSDNYTVVRYDRRANFRSTGDIHAELDMAQQGRDAAAVIRAMGTEKSFVFGHSAGANIALKLTQDHPQLVRALVDHEPPITGLLPEPEATTWRHFFDRVYNTYKAHGGGEAMKLFNTAFVGLDLNASAPGDQGSAYARFLAHEFNVISRFVPDLNLLRHNAVPMVTARGHTSADAFYALTARELASQLPCPCIEISGHHLSYATDPQLFANELHQILITLSK</sequence>
<dbReference type="GO" id="GO:0046503">
    <property type="term" value="P:glycerolipid catabolic process"/>
    <property type="evidence" value="ECO:0007669"/>
    <property type="project" value="TreeGrafter"/>
</dbReference>
<name>A0A4R6EE50_SCAGO</name>
<gene>
    <name evidence="2" type="ORF">EC847_1105</name>
</gene>
<dbReference type="Pfam" id="PF00561">
    <property type="entry name" value="Abhydrolase_1"/>
    <property type="match status" value="1"/>
</dbReference>
<dbReference type="GO" id="GO:0004806">
    <property type="term" value="F:triacylglycerol lipase activity"/>
    <property type="evidence" value="ECO:0007669"/>
    <property type="project" value="TreeGrafter"/>
</dbReference>
<dbReference type="Gene3D" id="3.40.50.1820">
    <property type="entry name" value="alpha/beta hydrolase"/>
    <property type="match status" value="1"/>
</dbReference>
<dbReference type="SUPFAM" id="SSF53474">
    <property type="entry name" value="alpha/beta-Hydrolases"/>
    <property type="match status" value="1"/>
</dbReference>
<reference evidence="2 3" key="1">
    <citation type="submission" date="2019-03" db="EMBL/GenBank/DDBJ databases">
        <title>Genomic analyses of the natural microbiome of Caenorhabditis elegans.</title>
        <authorList>
            <person name="Samuel B."/>
        </authorList>
    </citation>
    <scope>NUCLEOTIDE SEQUENCE [LARGE SCALE GENOMIC DNA]</scope>
    <source>
        <strain evidence="2 3">BIGb0156</strain>
    </source>
</reference>
<keyword evidence="2" id="KW-0378">Hydrolase</keyword>
<accession>A0A4R6EE50</accession>
<dbReference type="PANTHER" id="PTHR43433:SF5">
    <property type="entry name" value="AB HYDROLASE-1 DOMAIN-CONTAINING PROTEIN"/>
    <property type="match status" value="1"/>
</dbReference>
<comment type="caution">
    <text evidence="2">The sequence shown here is derived from an EMBL/GenBank/DDBJ whole genome shotgun (WGS) entry which is preliminary data.</text>
</comment>
<dbReference type="EMBL" id="SNVX01000010">
    <property type="protein sequence ID" value="TDN56500.1"/>
    <property type="molecule type" value="Genomic_DNA"/>
</dbReference>
<dbReference type="InterPro" id="IPR029058">
    <property type="entry name" value="AB_hydrolase_fold"/>
</dbReference>
<dbReference type="InterPro" id="IPR050471">
    <property type="entry name" value="AB_hydrolase"/>
</dbReference>
<dbReference type="RefSeq" id="WP_133461604.1">
    <property type="nucleotide sequence ID" value="NZ_SNVX01000010.1"/>
</dbReference>
<keyword evidence="3" id="KW-1185">Reference proteome</keyword>
<proteinExistence type="predicted"/>